<dbReference type="GO" id="GO:0000939">
    <property type="term" value="C:inner kinetochore"/>
    <property type="evidence" value="ECO:0007669"/>
    <property type="project" value="TreeGrafter"/>
</dbReference>
<evidence type="ECO:0000313" key="8">
    <source>
        <dbReference type="Proteomes" id="UP000011958"/>
    </source>
</evidence>
<evidence type="ECO:0000256" key="1">
    <source>
        <dbReference type="ARBA" id="ARBA00004123"/>
    </source>
</evidence>
<dbReference type="Proteomes" id="UP000011958">
    <property type="component" value="Unassembled WGS sequence"/>
</dbReference>
<reference evidence="8" key="1">
    <citation type="journal article" date="2016" name="Nat. Commun.">
        <title>Genome analysis of three Pneumocystis species reveals adaptation mechanisms to life exclusively in mammalian hosts.</title>
        <authorList>
            <person name="Ma L."/>
            <person name="Chen Z."/>
            <person name="Huang D.W."/>
            <person name="Kutty G."/>
            <person name="Ishihara M."/>
            <person name="Wang H."/>
            <person name="Abouelleil A."/>
            <person name="Bishop L."/>
            <person name="Davey E."/>
            <person name="Deng R."/>
            <person name="Deng X."/>
            <person name="Fan L."/>
            <person name="Fantoni G."/>
            <person name="Fitzgerald M."/>
            <person name="Gogineni E."/>
            <person name="Goldberg J.M."/>
            <person name="Handley G."/>
            <person name="Hu X."/>
            <person name="Huber C."/>
            <person name="Jiao X."/>
            <person name="Jones K."/>
            <person name="Levin J.Z."/>
            <person name="Liu Y."/>
            <person name="Macdonald P."/>
            <person name="Melnikov A."/>
            <person name="Raley C."/>
            <person name="Sassi M."/>
            <person name="Sherman B.T."/>
            <person name="Song X."/>
            <person name="Sykes S."/>
            <person name="Tran B."/>
            <person name="Walsh L."/>
            <person name="Xia Y."/>
            <person name="Yang J."/>
            <person name="Young S."/>
            <person name="Zeng Q."/>
            <person name="Zheng X."/>
            <person name="Stephens R."/>
            <person name="Nusbaum C."/>
            <person name="Birren B.W."/>
            <person name="Azadi P."/>
            <person name="Lempicki R.A."/>
            <person name="Cuomo C.A."/>
            <person name="Kovacs J.A."/>
        </authorList>
    </citation>
    <scope>NUCLEOTIDE SEQUENCE [LARGE SCALE GENOMIC DNA]</scope>
    <source>
        <strain evidence="8">B123</strain>
    </source>
</reference>
<protein>
    <recommendedName>
        <fullName evidence="9">Mis6-domain-containing protein</fullName>
    </recommendedName>
</protein>
<evidence type="ECO:0000256" key="5">
    <source>
        <dbReference type="ARBA" id="ARBA00023242"/>
    </source>
</evidence>
<comment type="caution">
    <text evidence="7">The sequence shown here is derived from an EMBL/GenBank/DDBJ whole genome shotgun (WGS) entry which is preliminary data.</text>
</comment>
<dbReference type="GO" id="GO:0034080">
    <property type="term" value="P:CENP-A containing chromatin assembly"/>
    <property type="evidence" value="ECO:0007669"/>
    <property type="project" value="TreeGrafter"/>
</dbReference>
<gene>
    <name evidence="7" type="ORF">PNEG_01141</name>
</gene>
<evidence type="ECO:0000256" key="3">
    <source>
        <dbReference type="ARBA" id="ARBA00005470"/>
    </source>
</evidence>
<proteinExistence type="inferred from homology"/>
<dbReference type="eggNOG" id="ENOG502QU9H">
    <property type="taxonomic scope" value="Eukaryota"/>
</dbReference>
<name>M7P997_PNEMU</name>
<dbReference type="PANTHER" id="PTHR48208:SF2">
    <property type="entry name" value="CENTROMERE PROTEIN I"/>
    <property type="match status" value="1"/>
</dbReference>
<comment type="similarity">
    <text evidence="3">Belongs to the CENP-I/CTF3 family.</text>
</comment>
<keyword evidence="5" id="KW-0539">Nucleus</keyword>
<accession>M7P997</accession>
<comment type="subcellular location">
    <subcellularLocation>
        <location evidence="2">Chromosome</location>
        <location evidence="2">Centromere</location>
    </subcellularLocation>
    <subcellularLocation>
        <location evidence="1">Nucleus</location>
    </subcellularLocation>
</comment>
<dbReference type="EMBL" id="AFWA02000006">
    <property type="protein sequence ID" value="EMR10425.1"/>
    <property type="molecule type" value="Genomic_DNA"/>
</dbReference>
<evidence type="ECO:0000256" key="6">
    <source>
        <dbReference type="ARBA" id="ARBA00023328"/>
    </source>
</evidence>
<dbReference type="GO" id="GO:0005634">
    <property type="term" value="C:nucleus"/>
    <property type="evidence" value="ECO:0007669"/>
    <property type="project" value="UniProtKB-SubCell"/>
</dbReference>
<sequence length="719" mass="84017">MEINYENNGPFYSNLNEENPSRLAIERLEQDIFSENFSKEIFLNSVRNLSVVAEKYGLDQESIDKGISIMCRNHHIDQSNSISIIYSMMPIGKVSQKTVIRILGSLGHGKTKASLFVQNALLKWIIMVYDFLDGYDELNQLYGVIFHYIGFITLRKYLCHILILITRRNNVKAFRIEKLLEIQNQTPNDQSIFALLQLYKSYYPDIVVTKFLKIHDKLFDHPNKPWLEKVIALQESLSNKINKNYDIQRFEVMGHFYRGFKRQKLGNFSIPEIRTFSSKKESYTTEELRTKQDLVEYIDSVEFPCQLASILDSSLHQNLLILRCPEFAIERLNFWLEAKLLLDLKENSNDGYINDILEYLEKFTYVFKETLSPIDHFLNTLLQSWDGIKYRESLFNLLIHIPIKSEKDITMMLSYLIKPQWLTDLNYCINLLNFFSQLTRQWVIKYIRLTSRNGTYWKLSSNDNILSDPFNSILFLLEKVDHLCINILLSYKSDMRIHNSILLFYELLLNLIVEEKLPNIILPSSHIIYQCFFSGNGMSLSRICGLIVGYKAAFDYHEKNEIKTPYHRDIVDYFNSFVMDFCNCLWRNRAFNKQDKNALGCQLSEDVIMALKSIAEVRGIFFGSIFSITHGTIFAHWSAETLKDLEDASPNIIKRHVGPISNTSLKRWAEEGGLNISLNDFRILVLNKINEKNYNGVYDFLYSSMASLKERQTSEINIS</sequence>
<dbReference type="PANTHER" id="PTHR48208">
    <property type="entry name" value="CENTROMERE PROTEIN I"/>
    <property type="match status" value="1"/>
</dbReference>
<dbReference type="Pfam" id="PF07778">
    <property type="entry name" value="CENP-I"/>
    <property type="match status" value="1"/>
</dbReference>
<dbReference type="HOGENOM" id="CLU_023256_0_0_1"/>
<dbReference type="AlphaFoldDB" id="M7P997"/>
<keyword evidence="4" id="KW-0158">Chromosome</keyword>
<evidence type="ECO:0008006" key="9">
    <source>
        <dbReference type="Google" id="ProtNLM"/>
    </source>
</evidence>
<dbReference type="GeneID" id="19894838"/>
<evidence type="ECO:0000256" key="2">
    <source>
        <dbReference type="ARBA" id="ARBA00004584"/>
    </source>
</evidence>
<dbReference type="CDD" id="cd22647">
    <property type="entry name" value="CTF3_NTD_HEAT"/>
    <property type="match status" value="1"/>
</dbReference>
<dbReference type="STRING" id="1069680.M7P997"/>
<dbReference type="RefSeq" id="XP_007873055.1">
    <property type="nucleotide sequence ID" value="XM_007874864.1"/>
</dbReference>
<evidence type="ECO:0000256" key="4">
    <source>
        <dbReference type="ARBA" id="ARBA00022454"/>
    </source>
</evidence>
<dbReference type="InterPro" id="IPR012485">
    <property type="entry name" value="CENP-I"/>
</dbReference>
<keyword evidence="8" id="KW-1185">Reference proteome</keyword>
<dbReference type="OMA" id="RVFKNYY"/>
<dbReference type="GO" id="GO:0000070">
    <property type="term" value="P:mitotic sister chromatid segregation"/>
    <property type="evidence" value="ECO:0007669"/>
    <property type="project" value="TreeGrafter"/>
</dbReference>
<keyword evidence="6" id="KW-0137">Centromere</keyword>
<dbReference type="VEuPathDB" id="FungiDB:PNEG_01141"/>
<evidence type="ECO:0000313" key="7">
    <source>
        <dbReference type="EMBL" id="EMR10425.1"/>
    </source>
</evidence>
<organism evidence="7 8">
    <name type="scientific">Pneumocystis murina (strain B123)</name>
    <name type="common">Mouse pneumocystis pneumonia agent</name>
    <name type="synonym">Pneumocystis carinii f. sp. muris</name>
    <dbReference type="NCBI Taxonomy" id="1069680"/>
    <lineage>
        <taxon>Eukaryota</taxon>
        <taxon>Fungi</taxon>
        <taxon>Dikarya</taxon>
        <taxon>Ascomycota</taxon>
        <taxon>Taphrinomycotina</taxon>
        <taxon>Pneumocystomycetes</taxon>
        <taxon>Pneumocystaceae</taxon>
        <taxon>Pneumocystis</taxon>
    </lineage>
</organism>
<dbReference type="OrthoDB" id="6347512at2759"/>